<dbReference type="InterPro" id="IPR045146">
    <property type="entry name" value="SF3A1"/>
</dbReference>
<evidence type="ECO:0000256" key="1">
    <source>
        <dbReference type="ARBA" id="ARBA00022664"/>
    </source>
</evidence>
<dbReference type="PANTHER" id="PTHR15316">
    <property type="entry name" value="SPLICEOSOME ASSOCIATED PROTEIN 114/SWAP SPLICING FACTOR-RELATED"/>
    <property type="match status" value="1"/>
</dbReference>
<feature type="non-terminal residue" evidence="4">
    <location>
        <position position="1"/>
    </location>
</feature>
<dbReference type="EMBL" id="BLLF01000881">
    <property type="protein sequence ID" value="GFH15663.1"/>
    <property type="molecule type" value="Genomic_DNA"/>
</dbReference>
<dbReference type="AlphaFoldDB" id="A0A699YZD8"/>
<protein>
    <submittedName>
        <fullName evidence="4">Ubiquitin-like domain-containing protein</fullName>
    </submittedName>
</protein>
<evidence type="ECO:0000313" key="5">
    <source>
        <dbReference type="Proteomes" id="UP000485058"/>
    </source>
</evidence>
<evidence type="ECO:0000256" key="2">
    <source>
        <dbReference type="SAM" id="Coils"/>
    </source>
</evidence>
<dbReference type="GO" id="GO:0071004">
    <property type="term" value="C:U2-type prespliceosome"/>
    <property type="evidence" value="ECO:0007669"/>
    <property type="project" value="TreeGrafter"/>
</dbReference>
<organism evidence="4 5">
    <name type="scientific">Haematococcus lacustris</name>
    <name type="common">Green alga</name>
    <name type="synonym">Haematococcus pluvialis</name>
    <dbReference type="NCBI Taxonomy" id="44745"/>
    <lineage>
        <taxon>Eukaryota</taxon>
        <taxon>Viridiplantae</taxon>
        <taxon>Chlorophyta</taxon>
        <taxon>core chlorophytes</taxon>
        <taxon>Chlorophyceae</taxon>
        <taxon>CS clade</taxon>
        <taxon>Chlamydomonadales</taxon>
        <taxon>Haematococcaceae</taxon>
        <taxon>Haematococcus</taxon>
    </lineage>
</organism>
<dbReference type="GO" id="GO:0071013">
    <property type="term" value="C:catalytic step 2 spliceosome"/>
    <property type="evidence" value="ECO:0007669"/>
    <property type="project" value="TreeGrafter"/>
</dbReference>
<dbReference type="InterPro" id="IPR022030">
    <property type="entry name" value="SF3A1_dom"/>
</dbReference>
<evidence type="ECO:0000259" key="3">
    <source>
        <dbReference type="Pfam" id="PF12230"/>
    </source>
</evidence>
<dbReference type="GO" id="GO:0000381">
    <property type="term" value="P:regulation of alternative mRNA splicing, via spliceosome"/>
    <property type="evidence" value="ECO:0007669"/>
    <property type="project" value="TreeGrafter"/>
</dbReference>
<dbReference type="GO" id="GO:0005686">
    <property type="term" value="C:U2 snRNP"/>
    <property type="evidence" value="ECO:0007669"/>
    <property type="project" value="TreeGrafter"/>
</dbReference>
<dbReference type="Proteomes" id="UP000485058">
    <property type="component" value="Unassembled WGS sequence"/>
</dbReference>
<reference evidence="4 5" key="1">
    <citation type="submission" date="2020-02" db="EMBL/GenBank/DDBJ databases">
        <title>Draft genome sequence of Haematococcus lacustris strain NIES-144.</title>
        <authorList>
            <person name="Morimoto D."/>
            <person name="Nakagawa S."/>
            <person name="Yoshida T."/>
            <person name="Sawayama S."/>
        </authorList>
    </citation>
    <scope>NUCLEOTIDE SEQUENCE [LARGE SCALE GENOMIC DNA]</scope>
    <source>
        <strain evidence="4 5">NIES-144</strain>
    </source>
</reference>
<dbReference type="Pfam" id="PF12230">
    <property type="entry name" value="PRP21_like_P"/>
    <property type="match status" value="2"/>
</dbReference>
<comment type="caution">
    <text evidence="4">The sequence shown here is derived from an EMBL/GenBank/DDBJ whole genome shotgun (WGS) entry which is preliminary data.</text>
</comment>
<keyword evidence="2" id="KW-0175">Coiled coil</keyword>
<dbReference type="PANTHER" id="PTHR15316:SF1">
    <property type="entry name" value="SPLICING FACTOR 3A SUBUNIT 1"/>
    <property type="match status" value="1"/>
</dbReference>
<accession>A0A699YZD8</accession>
<dbReference type="GO" id="GO:0045292">
    <property type="term" value="P:mRNA cis splicing, via spliceosome"/>
    <property type="evidence" value="ECO:0007669"/>
    <property type="project" value="InterPro"/>
</dbReference>
<sequence length="189" mass="21325">MPPKGTKDRLAKDAGDLAALLERCAKRLEWEKVRERELKDAADEAERERLAYQAIDWHEFVVVDTIEFFDDEDEELPPPLTIKDIIAMTKAQVFGQQEEGTETAPADTPAVPAAAVAMTQEEKEMVSPITGELIAVADMAEHMRVSLIDPRWKEQREAMLSKIRDHTRASDEEIGRNLVGLAKTRPDIF</sequence>
<feature type="coiled-coil region" evidence="2">
    <location>
        <begin position="28"/>
        <end position="55"/>
    </location>
</feature>
<feature type="domain" description="Splicing factor 3A subunit 1 conserved" evidence="3">
    <location>
        <begin position="16"/>
        <end position="97"/>
    </location>
</feature>
<dbReference type="GO" id="GO:0003723">
    <property type="term" value="F:RNA binding"/>
    <property type="evidence" value="ECO:0007669"/>
    <property type="project" value="InterPro"/>
</dbReference>
<keyword evidence="1" id="KW-0507">mRNA processing</keyword>
<feature type="non-terminal residue" evidence="4">
    <location>
        <position position="189"/>
    </location>
</feature>
<name>A0A699YZD8_HAELA</name>
<keyword evidence="5" id="KW-1185">Reference proteome</keyword>
<gene>
    <name evidence="4" type="ORF">HaLaN_11931</name>
</gene>
<proteinExistence type="predicted"/>
<evidence type="ECO:0000313" key="4">
    <source>
        <dbReference type="EMBL" id="GFH15663.1"/>
    </source>
</evidence>
<feature type="domain" description="Splicing factor 3A subunit 1 conserved" evidence="3">
    <location>
        <begin position="118"/>
        <end position="183"/>
    </location>
</feature>